<feature type="domain" description="DUF4349" evidence="3">
    <location>
        <begin position="80"/>
        <end position="273"/>
    </location>
</feature>
<dbReference type="Pfam" id="PF14257">
    <property type="entry name" value="DUF4349"/>
    <property type="match status" value="1"/>
</dbReference>
<keyword evidence="2" id="KW-1133">Transmembrane helix</keyword>
<dbReference type="AlphaFoldDB" id="A0A833H032"/>
<protein>
    <submittedName>
        <fullName evidence="4">DUF4349 domain-containing protein</fullName>
    </submittedName>
</protein>
<evidence type="ECO:0000256" key="1">
    <source>
        <dbReference type="SAM" id="MobiDB-lite"/>
    </source>
</evidence>
<name>A0A833H032_9LEPT</name>
<keyword evidence="2" id="KW-0472">Membrane</keyword>
<sequence>MHIKRTTALLLLLFAACKQNDTGAPSESMEMRKVAPSLEEAPAAQDMSPGAQRARESEPARPEALPPLAFDPGIISDRLLEYRLDLTYRTDDILRARQLLYDTAKKRGFLLQSYVSSEDAVITTTMSVRVEEMHETLKDLSALGPLESETISVQDHTESEFIRAVRAKREELRMQRRSQALTGPAAAQNWAQREQALAASEDAADEATIEKWRIADRVSRATIAVTVRGPAAPDPVVVPSYRNAFVGALNLLMQLLYILVYALPFIVPVLLIVWKRKSLFGWMRRNRD</sequence>
<keyword evidence="2" id="KW-0812">Transmembrane</keyword>
<feature type="region of interest" description="Disordered" evidence="1">
    <location>
        <begin position="22"/>
        <end position="67"/>
    </location>
</feature>
<dbReference type="InterPro" id="IPR025645">
    <property type="entry name" value="DUF4349"/>
</dbReference>
<proteinExistence type="predicted"/>
<feature type="transmembrane region" description="Helical" evidence="2">
    <location>
        <begin position="251"/>
        <end position="274"/>
    </location>
</feature>
<reference evidence="4 5" key="1">
    <citation type="submission" date="2019-10" db="EMBL/GenBank/DDBJ databases">
        <title>Extracellular Electron Transfer in a Candidatus Methanoperedens spp. Enrichment Culture.</title>
        <authorList>
            <person name="Berger S."/>
            <person name="Rangel Shaw D."/>
            <person name="Berben T."/>
            <person name="In 'T Zandt M."/>
            <person name="Frank J."/>
            <person name="Reimann J."/>
            <person name="Jetten M.S.M."/>
            <person name="Welte C.U."/>
        </authorList>
    </citation>
    <scope>NUCLEOTIDE SEQUENCE [LARGE SCALE GENOMIC DNA]</scope>
    <source>
        <strain evidence="4">SB12</strain>
    </source>
</reference>
<evidence type="ECO:0000313" key="4">
    <source>
        <dbReference type="EMBL" id="KAB2931116.1"/>
    </source>
</evidence>
<organism evidence="4 5">
    <name type="scientific">Leptonema illini</name>
    <dbReference type="NCBI Taxonomy" id="183"/>
    <lineage>
        <taxon>Bacteria</taxon>
        <taxon>Pseudomonadati</taxon>
        <taxon>Spirochaetota</taxon>
        <taxon>Spirochaetia</taxon>
        <taxon>Leptospirales</taxon>
        <taxon>Leptospiraceae</taxon>
        <taxon>Leptonema</taxon>
    </lineage>
</organism>
<evidence type="ECO:0000256" key="2">
    <source>
        <dbReference type="SAM" id="Phobius"/>
    </source>
</evidence>
<dbReference type="EMBL" id="WBUI01000015">
    <property type="protein sequence ID" value="KAB2931116.1"/>
    <property type="molecule type" value="Genomic_DNA"/>
</dbReference>
<comment type="caution">
    <text evidence="4">The sequence shown here is derived from an EMBL/GenBank/DDBJ whole genome shotgun (WGS) entry which is preliminary data.</text>
</comment>
<dbReference type="Proteomes" id="UP000460298">
    <property type="component" value="Unassembled WGS sequence"/>
</dbReference>
<evidence type="ECO:0000313" key="5">
    <source>
        <dbReference type="Proteomes" id="UP000460298"/>
    </source>
</evidence>
<dbReference type="PROSITE" id="PS51257">
    <property type="entry name" value="PROKAR_LIPOPROTEIN"/>
    <property type="match status" value="1"/>
</dbReference>
<accession>A0A833H032</accession>
<evidence type="ECO:0000259" key="3">
    <source>
        <dbReference type="Pfam" id="PF14257"/>
    </source>
</evidence>
<gene>
    <name evidence="4" type="ORF">F9K24_14270</name>
</gene>